<name>A0ABD3AUI4_9GENT</name>
<keyword evidence="2" id="KW-1185">Reference proteome</keyword>
<organism evidence="1 2">
    <name type="scientific">Cinchona calisaya</name>
    <dbReference type="NCBI Taxonomy" id="153742"/>
    <lineage>
        <taxon>Eukaryota</taxon>
        <taxon>Viridiplantae</taxon>
        <taxon>Streptophyta</taxon>
        <taxon>Embryophyta</taxon>
        <taxon>Tracheophyta</taxon>
        <taxon>Spermatophyta</taxon>
        <taxon>Magnoliopsida</taxon>
        <taxon>eudicotyledons</taxon>
        <taxon>Gunneridae</taxon>
        <taxon>Pentapetalae</taxon>
        <taxon>asterids</taxon>
        <taxon>lamiids</taxon>
        <taxon>Gentianales</taxon>
        <taxon>Rubiaceae</taxon>
        <taxon>Cinchonoideae</taxon>
        <taxon>Cinchoneae</taxon>
        <taxon>Cinchona</taxon>
    </lineage>
</organism>
<evidence type="ECO:0000313" key="2">
    <source>
        <dbReference type="Proteomes" id="UP001630127"/>
    </source>
</evidence>
<gene>
    <name evidence="1" type="ORF">ACH5RR_003276</name>
</gene>
<dbReference type="EMBL" id="JBJUIK010000002">
    <property type="protein sequence ID" value="KAL3534815.1"/>
    <property type="molecule type" value="Genomic_DNA"/>
</dbReference>
<reference evidence="1 2" key="1">
    <citation type="submission" date="2024-11" db="EMBL/GenBank/DDBJ databases">
        <title>A near-complete genome assembly of Cinchona calisaya.</title>
        <authorList>
            <person name="Lian D.C."/>
            <person name="Zhao X.W."/>
            <person name="Wei L."/>
        </authorList>
    </citation>
    <scope>NUCLEOTIDE SEQUENCE [LARGE SCALE GENOMIC DNA]</scope>
    <source>
        <tissue evidence="1">Nenye</tissue>
    </source>
</reference>
<evidence type="ECO:0000313" key="1">
    <source>
        <dbReference type="EMBL" id="KAL3534815.1"/>
    </source>
</evidence>
<dbReference type="AlphaFoldDB" id="A0ABD3AUI4"/>
<sequence>MEKKKDVPMADRTPTAEVAYYDQIPIAIDHSSKHFQTLAPPEPGKSLGMVIPSVEIILLATTIISNDVKDPINEGQLRACDEVESPIQNPTMKDLVESHASLGVASNMQNTQIFNVETKVEVLMFPRVCDPFGERGVTRDDWLQLVAIIFAYAKCIQAERQILQTDLVNITASCSCPWAIDGDFNAIASVSESLSSAV</sequence>
<protein>
    <submittedName>
        <fullName evidence="1">Uncharacterized protein</fullName>
    </submittedName>
</protein>
<accession>A0ABD3AUI4</accession>
<proteinExistence type="predicted"/>
<comment type="caution">
    <text evidence="1">The sequence shown here is derived from an EMBL/GenBank/DDBJ whole genome shotgun (WGS) entry which is preliminary data.</text>
</comment>
<dbReference type="Proteomes" id="UP001630127">
    <property type="component" value="Unassembled WGS sequence"/>
</dbReference>